<comment type="caution">
    <text evidence="1">The sequence shown here is derived from an EMBL/GenBank/DDBJ whole genome shotgun (WGS) entry which is preliminary data.</text>
</comment>
<organism evidence="1 2">
    <name type="scientific">Paenibacillus thiaminolyticus</name>
    <name type="common">Bacillus thiaminolyticus</name>
    <dbReference type="NCBI Taxonomy" id="49283"/>
    <lineage>
        <taxon>Bacteria</taxon>
        <taxon>Bacillati</taxon>
        <taxon>Bacillota</taxon>
        <taxon>Bacilli</taxon>
        <taxon>Bacillales</taxon>
        <taxon>Paenibacillaceae</taxon>
        <taxon>Paenibacillus</taxon>
    </lineage>
</organism>
<dbReference type="AlphaFoldDB" id="A0A3A3GWH5"/>
<proteinExistence type="predicted"/>
<dbReference type="SUPFAM" id="SSF88659">
    <property type="entry name" value="Sigma3 and sigma4 domains of RNA polymerase sigma factors"/>
    <property type="match status" value="1"/>
</dbReference>
<dbReference type="EMBL" id="QYZD01000039">
    <property type="protein sequence ID" value="RJG19154.1"/>
    <property type="molecule type" value="Genomic_DNA"/>
</dbReference>
<evidence type="ECO:0000313" key="2">
    <source>
        <dbReference type="Proteomes" id="UP000266177"/>
    </source>
</evidence>
<protein>
    <recommendedName>
        <fullName evidence="3">Helix-turn-helix domain-containing protein</fullName>
    </recommendedName>
</protein>
<accession>A0A3A3GWH5</accession>
<sequence>MLECKKALVSPFAENLTKEQHYIRFLREAEGCSIRDIARQMGIHLRTAKKYADQPNWNESIGEERVKVQLWGHIWRSWTNGWRKIAYFPGNRAYRHTDLPVAER</sequence>
<evidence type="ECO:0008006" key="3">
    <source>
        <dbReference type="Google" id="ProtNLM"/>
    </source>
</evidence>
<name>A0A3A3GWH5_PANTH</name>
<gene>
    <name evidence="1" type="ORF">DQX05_26210</name>
</gene>
<evidence type="ECO:0000313" key="1">
    <source>
        <dbReference type="EMBL" id="RJG19154.1"/>
    </source>
</evidence>
<dbReference type="Proteomes" id="UP000266177">
    <property type="component" value="Unassembled WGS sequence"/>
</dbReference>
<dbReference type="InterPro" id="IPR013324">
    <property type="entry name" value="RNA_pol_sigma_r3/r4-like"/>
</dbReference>
<reference evidence="1 2" key="1">
    <citation type="submission" date="2018-09" db="EMBL/GenBank/DDBJ databases">
        <title>Paenibacillus SK2017-BO5.</title>
        <authorList>
            <person name="Piskunova J.V."/>
            <person name="Dubiley S.A."/>
            <person name="Severinov K.V."/>
        </authorList>
    </citation>
    <scope>NUCLEOTIDE SEQUENCE [LARGE SCALE GENOMIC DNA]</scope>
    <source>
        <strain evidence="1 2">BO5</strain>
    </source>
</reference>